<evidence type="ECO:0000313" key="3">
    <source>
        <dbReference type="Proteomes" id="UP001524586"/>
    </source>
</evidence>
<keyword evidence="1" id="KW-0732">Signal</keyword>
<feature type="signal peptide" evidence="1">
    <location>
        <begin position="1"/>
        <end position="20"/>
    </location>
</feature>
<accession>A0ABT1U1M1</accession>
<dbReference type="Proteomes" id="UP001524586">
    <property type="component" value="Unassembled WGS sequence"/>
</dbReference>
<dbReference type="NCBIfam" id="TIGR02595">
    <property type="entry name" value="PEP_CTERM"/>
    <property type="match status" value="1"/>
</dbReference>
<dbReference type="NCBIfam" id="NF041927">
    <property type="entry name" value="Xrt_dep_XDP1"/>
    <property type="match status" value="1"/>
</dbReference>
<dbReference type="InterPro" id="IPR013424">
    <property type="entry name" value="Ice-binding_C"/>
</dbReference>
<organism evidence="2 3">
    <name type="scientific">Methylomonas rivi</name>
    <dbReference type="NCBI Taxonomy" id="2952226"/>
    <lineage>
        <taxon>Bacteria</taxon>
        <taxon>Pseudomonadati</taxon>
        <taxon>Pseudomonadota</taxon>
        <taxon>Gammaproteobacteria</taxon>
        <taxon>Methylococcales</taxon>
        <taxon>Methylococcaceae</taxon>
        <taxon>Methylomonas</taxon>
    </lineage>
</organism>
<evidence type="ECO:0000313" key="2">
    <source>
        <dbReference type="EMBL" id="MCQ8127727.1"/>
    </source>
</evidence>
<name>A0ABT1U1M1_9GAMM</name>
<dbReference type="InterPro" id="IPR049672">
    <property type="entry name" value="Xrt_dep_XDP1"/>
</dbReference>
<gene>
    <name evidence="2" type="ORF">NP596_04565</name>
</gene>
<comment type="caution">
    <text evidence="2">The sequence shown here is derived from an EMBL/GenBank/DDBJ whole genome shotgun (WGS) entry which is preliminary data.</text>
</comment>
<evidence type="ECO:0000256" key="1">
    <source>
        <dbReference type="SAM" id="SignalP"/>
    </source>
</evidence>
<dbReference type="PROSITE" id="PS51257">
    <property type="entry name" value="PROKAR_LIPOPROTEIN"/>
    <property type="match status" value="1"/>
</dbReference>
<keyword evidence="3" id="KW-1185">Reference proteome</keyword>
<reference evidence="2 3" key="1">
    <citation type="submission" date="2022-07" db="EMBL/GenBank/DDBJ databases">
        <title>Methylomonas rivi sp. nov., Methylomonas rosea sp. nov., Methylomonas aureus sp. nov. and Methylomonas subterranea sp. nov., four novel methanotrophs isolated from a freshwater creek and the deep terrestrial subsurface.</title>
        <authorList>
            <person name="Abin C."/>
            <person name="Sankaranarayanan K."/>
            <person name="Garner C."/>
            <person name="Sindelar R."/>
            <person name="Kotary K."/>
            <person name="Garner R."/>
            <person name="Barclay S."/>
            <person name="Lawson P."/>
            <person name="Krumholz L."/>
        </authorList>
    </citation>
    <scope>NUCLEOTIDE SEQUENCE [LARGE SCALE GENOMIC DNA]</scope>
    <source>
        <strain evidence="2 3">WSC-6</strain>
    </source>
</reference>
<feature type="chain" id="PRO_5047293531" evidence="1">
    <location>
        <begin position="21"/>
        <end position="302"/>
    </location>
</feature>
<protein>
    <submittedName>
        <fullName evidence="2">PEP-CTERM sorting domain-containing protein</fullName>
    </submittedName>
</protein>
<dbReference type="RefSeq" id="WP_256614078.1">
    <property type="nucleotide sequence ID" value="NZ_JANIBK010000014.1"/>
</dbReference>
<sequence length="302" mass="31202">MNKFNLLLLAAALAPLPAHATVNYSWSFTSSSCDNGSCSGVGSNSYGNAQTFDSNANTDISEVTVKAFSTTGDIDSSETKEQFQTANLKLYSGGLGATGQEDSTSSPYHAFDNNGGYSDSYEAPGGDVDAALFAFNQSTTLNSISIGWDNGAADISVMAYTGANGSMATPGDVTNKSFLDLLNSGWVFIGNYLNLDSPSNPTVAINAGNVSSSYWLVSAYTSCASGTCNASDSYYGNDYFKISGLGACVDDTTSKCNGGGNGGGNNGVPEPSSVLLLAGGFLGWRLNRYAKTELKAEDCLAA</sequence>
<proteinExistence type="predicted"/>
<dbReference type="EMBL" id="JANIBK010000014">
    <property type="protein sequence ID" value="MCQ8127727.1"/>
    <property type="molecule type" value="Genomic_DNA"/>
</dbReference>